<keyword evidence="3" id="KW-0964">Secreted</keyword>
<feature type="region of interest" description="Disordered" evidence="6">
    <location>
        <begin position="260"/>
        <end position="346"/>
    </location>
</feature>
<feature type="domain" description="Salmonella invasion protein A N-terminal" evidence="7">
    <location>
        <begin position="52"/>
        <end position="261"/>
    </location>
</feature>
<dbReference type="Pfam" id="PF09052">
    <property type="entry name" value="SipA"/>
    <property type="match status" value="1"/>
</dbReference>
<evidence type="ECO:0000313" key="10">
    <source>
        <dbReference type="Proteomes" id="UP001595999"/>
    </source>
</evidence>
<comment type="subcellular location">
    <subcellularLocation>
        <location evidence="1">Secreted</location>
    </subcellularLocation>
</comment>
<keyword evidence="4" id="KW-0843">Virulence</keyword>
<organism evidence="9 10">
    <name type="scientific">Chromobacterium aquaticum</name>
    <dbReference type="NCBI Taxonomy" id="467180"/>
    <lineage>
        <taxon>Bacteria</taxon>
        <taxon>Pseudomonadati</taxon>
        <taxon>Pseudomonadota</taxon>
        <taxon>Betaproteobacteria</taxon>
        <taxon>Neisseriales</taxon>
        <taxon>Chromobacteriaceae</taxon>
        <taxon>Chromobacterium</taxon>
    </lineage>
</organism>
<evidence type="ECO:0000259" key="7">
    <source>
        <dbReference type="Pfam" id="PF09052"/>
    </source>
</evidence>
<evidence type="ECO:0000256" key="1">
    <source>
        <dbReference type="ARBA" id="ARBA00004613"/>
    </source>
</evidence>
<feature type="compositionally biased region" description="Low complexity" evidence="6">
    <location>
        <begin position="781"/>
        <end position="790"/>
    </location>
</feature>
<feature type="compositionally biased region" description="Low complexity" evidence="6">
    <location>
        <begin position="292"/>
        <end position="310"/>
    </location>
</feature>
<feature type="region of interest" description="Disordered" evidence="6">
    <location>
        <begin position="12"/>
        <end position="44"/>
    </location>
</feature>
<proteinExistence type="inferred from homology"/>
<dbReference type="EMBL" id="JBHSEK010000001">
    <property type="protein sequence ID" value="MFC4488579.1"/>
    <property type="molecule type" value="Genomic_DNA"/>
</dbReference>
<dbReference type="InterPro" id="IPR054043">
    <property type="entry name" value="SipA_C"/>
</dbReference>
<reference evidence="10" key="1">
    <citation type="journal article" date="2019" name="Int. J. Syst. Evol. Microbiol.">
        <title>The Global Catalogue of Microorganisms (GCM) 10K type strain sequencing project: providing services to taxonomists for standard genome sequencing and annotation.</title>
        <authorList>
            <consortium name="The Broad Institute Genomics Platform"/>
            <consortium name="The Broad Institute Genome Sequencing Center for Infectious Disease"/>
            <person name="Wu L."/>
            <person name="Ma J."/>
        </authorList>
    </citation>
    <scope>NUCLEOTIDE SEQUENCE [LARGE SCALE GENOMIC DNA]</scope>
    <source>
        <strain evidence="10">CGMCC 4.7608</strain>
    </source>
</reference>
<feature type="domain" description="Cell invasion protein SipA C-terminal actin binding" evidence="8">
    <location>
        <begin position="808"/>
        <end position="919"/>
    </location>
</feature>
<evidence type="ECO:0008006" key="11">
    <source>
        <dbReference type="Google" id="ProtNLM"/>
    </source>
</evidence>
<dbReference type="Pfam" id="PF22163">
    <property type="entry name" value="SipA_2nd"/>
    <property type="match status" value="2"/>
</dbReference>
<evidence type="ECO:0000256" key="4">
    <source>
        <dbReference type="ARBA" id="ARBA00023026"/>
    </source>
</evidence>
<protein>
    <recommendedName>
        <fullName evidence="11">Salmonella invasion protein A N-terminal domain-containing protein</fullName>
    </recommendedName>
</protein>
<keyword evidence="10" id="KW-1185">Reference proteome</keyword>
<dbReference type="Proteomes" id="UP001595999">
    <property type="component" value="Unassembled WGS sequence"/>
</dbReference>
<evidence type="ECO:0000256" key="2">
    <source>
        <dbReference type="ARBA" id="ARBA00010123"/>
    </source>
</evidence>
<evidence type="ECO:0000259" key="8">
    <source>
        <dbReference type="Pfam" id="PF22163"/>
    </source>
</evidence>
<dbReference type="SUPFAM" id="SSF101312">
    <property type="entry name" value="Invasion protein A (SipA) , C-terminal actin binding domain"/>
    <property type="match status" value="2"/>
</dbReference>
<dbReference type="Gene3D" id="1.10.4150.10">
    <property type="entry name" value="SipA N-terminal domain-like"/>
    <property type="match status" value="1"/>
</dbReference>
<evidence type="ECO:0000256" key="3">
    <source>
        <dbReference type="ARBA" id="ARBA00022525"/>
    </source>
</evidence>
<dbReference type="SUPFAM" id="SSF140746">
    <property type="entry name" value="SipA N-terminal domain-like"/>
    <property type="match status" value="1"/>
</dbReference>
<feature type="region of interest" description="Disordered" evidence="6">
    <location>
        <begin position="947"/>
        <end position="980"/>
    </location>
</feature>
<accession>A0ABV8ZLJ1</accession>
<gene>
    <name evidence="9" type="ORF">ACFO0R_03010</name>
</gene>
<feature type="compositionally biased region" description="Polar residues" evidence="6">
    <location>
        <begin position="952"/>
        <end position="961"/>
    </location>
</feature>
<feature type="domain" description="Cell invasion protein SipA C-terminal actin binding" evidence="8">
    <location>
        <begin position="556"/>
        <end position="664"/>
    </location>
</feature>
<feature type="compositionally biased region" description="Basic and acidic residues" evidence="6">
    <location>
        <begin position="311"/>
        <end position="335"/>
    </location>
</feature>
<feature type="compositionally biased region" description="Polar residues" evidence="6">
    <location>
        <begin position="28"/>
        <end position="40"/>
    </location>
</feature>
<dbReference type="InterPro" id="IPR023225">
    <property type="entry name" value="SipA_chaperone-bd"/>
</dbReference>
<comment type="similarity">
    <text evidence="2">Belongs to the SipA/IpaA family.</text>
</comment>
<dbReference type="InterPro" id="IPR015138">
    <property type="entry name" value="SipA_N"/>
</dbReference>
<sequence>MPITGASPLLTRSLSMPADASRRPATPLSEQFSGGRSSAATPARRHSLIDPASFKAQHTRDSVAALFAASTDAKALDKLYLASPNVYAQLEIAEFAKVYAQLKQQPDLSPQDAKSLDDLAQQYTARVLKDGLGAKSAFGPWTQSTNKQYQLRNQLEHKLALLAHQHCGGDTMKLGNDFMQREVSTFILSYVETQLGRSLDAATGEKVMELVDSAAKLAFDALRQSRGEMLGLSGPSLGRQARDLDTVAILPQLLRSVLAGLGQDPKGPQQPDPARDGQPDPSPGPQPGPTEPGGAQQPMVVNNYYTTNNDNRQDNRQDNRRWDKRGDMYLGDVHKGNRHHGGAPSRLVTSLRMPAPQVARSQELPKPQQATLSETRHPLLNAASQVTEAMSELMNTVMGEETLTAPTPGAAQAGKLDATARQARLSPSAMPQSAILGGASSGVEQGTQTDAGQALRDAASQVTGALSELMNTALGEETLATPIPGAAQAGKLDATARQARLDATAQPQTASLGGEAAGEFAGLSFRGGPLRNLPSQAYLRSQIFHSTLDGHAAGRELIKALRDALEPDAAQPFAQRREFEALRNRMLPSGRMQQDDLLRQFADGAPEALAADARRLGGVLAEHPGLERQRQVLGGFAQTLIRETNLLPPGGRANPLLGEFLNGLGLQARNTPAADAGARLHQAAREVADGLSQVLDTAAGRRVEGELRAERVDIQQAASTPLDQAVRLSAGDAPTADAGSSLHQAARQVADGLSQVLNAAAGQSAAGEPEANGQASRLGRAPTADATAPTAERDGGGFDGLKFRDGNLYTLPTQAYLRSRAFALDAGSELIRAVRGALEPDATQPFAQRREFEALRNRVLPGNSTQQSGVLKDFADGKAGALGDDAAQLRKVLAEHPGLERQRQALGSFARTLIREANLLPRGKPANPLVVELLSGLGLDAVAESRRGEALSSPSGVTLTTDGLHLDPNRIRERNRGSQS</sequence>
<keyword evidence="5" id="KW-0009">Actin-binding</keyword>
<evidence type="ECO:0000256" key="5">
    <source>
        <dbReference type="ARBA" id="ARBA00023203"/>
    </source>
</evidence>
<dbReference type="RefSeq" id="WP_231460808.1">
    <property type="nucleotide sequence ID" value="NZ_JAJOHW010000007.1"/>
</dbReference>
<comment type="caution">
    <text evidence="9">The sequence shown here is derived from an EMBL/GenBank/DDBJ whole genome shotgun (WGS) entry which is preliminary data.</text>
</comment>
<evidence type="ECO:0000313" key="9">
    <source>
        <dbReference type="EMBL" id="MFC4488579.1"/>
    </source>
</evidence>
<feature type="compositionally biased region" description="Pro residues" evidence="6">
    <location>
        <begin position="280"/>
        <end position="290"/>
    </location>
</feature>
<feature type="region of interest" description="Disordered" evidence="6">
    <location>
        <begin position="760"/>
        <end position="799"/>
    </location>
</feature>
<name>A0ABV8ZLJ1_9NEIS</name>
<dbReference type="Gene3D" id="1.10.4110.10">
    <property type="entry name" value="Salmonella invasion protein A, C-terminal actin-binding domain"/>
    <property type="match status" value="2"/>
</dbReference>
<dbReference type="InterPro" id="IPR023224">
    <property type="entry name" value="SipA_actin-bd_C_sf"/>
</dbReference>
<feature type="compositionally biased region" description="Basic and acidic residues" evidence="6">
    <location>
        <begin position="964"/>
        <end position="980"/>
    </location>
</feature>
<evidence type="ECO:0000256" key="6">
    <source>
        <dbReference type="SAM" id="MobiDB-lite"/>
    </source>
</evidence>